<protein>
    <submittedName>
        <fullName evidence="2">PhnB protein DNA binding 3-demethylubiquinone-9 3-methyltransferase domain-containing protein</fullName>
    </submittedName>
</protein>
<dbReference type="KEGG" id="cvt:B843_12470"/>
<dbReference type="Pfam" id="PF06983">
    <property type="entry name" value="3-dmu-9_3-mt"/>
    <property type="match status" value="1"/>
</dbReference>
<organism evidence="2 3">
    <name type="scientific">Corynebacterium vitaeruminis DSM 20294</name>
    <dbReference type="NCBI Taxonomy" id="1224164"/>
    <lineage>
        <taxon>Bacteria</taxon>
        <taxon>Bacillati</taxon>
        <taxon>Actinomycetota</taxon>
        <taxon>Actinomycetes</taxon>
        <taxon>Mycobacteriales</taxon>
        <taxon>Corynebacteriaceae</taxon>
        <taxon>Corynebacterium</taxon>
    </lineage>
</organism>
<dbReference type="STRING" id="1224164.B843_12470"/>
<keyword evidence="3" id="KW-1185">Reference proteome</keyword>
<feature type="domain" description="PhnB-like" evidence="1">
    <location>
        <begin position="2"/>
        <end position="123"/>
    </location>
</feature>
<dbReference type="Proteomes" id="UP000019222">
    <property type="component" value="Chromosome"/>
</dbReference>
<keyword evidence="2" id="KW-0489">Methyltransferase</keyword>
<dbReference type="PATRIC" id="fig|1224164.3.peg.2517"/>
<reference evidence="2 3" key="1">
    <citation type="submission" date="2013-02" db="EMBL/GenBank/DDBJ databases">
        <title>The complete genome sequence of Corynebacterium vitaeruminis DSM 20294.</title>
        <authorList>
            <person name="Ruckert C."/>
            <person name="Albersmeier A."/>
            <person name="Kalinowski J."/>
        </authorList>
    </citation>
    <scope>NUCLEOTIDE SEQUENCE [LARGE SCALE GENOMIC DNA]</scope>
    <source>
        <strain evidence="3">ATCC 10234</strain>
    </source>
</reference>
<dbReference type="PANTHER" id="PTHR33990">
    <property type="entry name" value="PROTEIN YJDN-RELATED"/>
    <property type="match status" value="1"/>
</dbReference>
<gene>
    <name evidence="2" type="ORF">B843_12470</name>
</gene>
<dbReference type="GO" id="GO:0008168">
    <property type="term" value="F:methyltransferase activity"/>
    <property type="evidence" value="ECO:0007669"/>
    <property type="project" value="UniProtKB-KW"/>
</dbReference>
<dbReference type="InterPro" id="IPR028973">
    <property type="entry name" value="PhnB-like"/>
</dbReference>
<dbReference type="InterPro" id="IPR029068">
    <property type="entry name" value="Glyas_Bleomycin-R_OHBP_Dase"/>
</dbReference>
<dbReference type="AlphaFoldDB" id="W5Y4W2"/>
<keyword evidence="2" id="KW-0830">Ubiquinone</keyword>
<dbReference type="PANTHER" id="PTHR33990:SF1">
    <property type="entry name" value="PROTEIN YJDN"/>
    <property type="match status" value="1"/>
</dbReference>
<keyword evidence="2" id="KW-0808">Transferase</keyword>
<dbReference type="eggNOG" id="COG2764">
    <property type="taxonomic scope" value="Bacteria"/>
</dbReference>
<dbReference type="Gene3D" id="3.10.180.10">
    <property type="entry name" value="2,3-Dihydroxybiphenyl 1,2-Dioxygenase, domain 1"/>
    <property type="match status" value="1"/>
</dbReference>
<accession>W5Y4W2</accession>
<evidence type="ECO:0000313" key="2">
    <source>
        <dbReference type="EMBL" id="AHI23870.1"/>
    </source>
</evidence>
<dbReference type="GO" id="GO:0032259">
    <property type="term" value="P:methylation"/>
    <property type="evidence" value="ECO:0007669"/>
    <property type="project" value="UniProtKB-KW"/>
</dbReference>
<evidence type="ECO:0000313" key="3">
    <source>
        <dbReference type="Proteomes" id="UP000019222"/>
    </source>
</evidence>
<evidence type="ECO:0000259" key="1">
    <source>
        <dbReference type="Pfam" id="PF06983"/>
    </source>
</evidence>
<dbReference type="EMBL" id="CP004353">
    <property type="protein sequence ID" value="AHI23870.1"/>
    <property type="molecule type" value="Genomic_DNA"/>
</dbReference>
<dbReference type="SUPFAM" id="SSF54593">
    <property type="entry name" value="Glyoxalase/Bleomycin resistance protein/Dihydroxybiphenyl dioxygenase"/>
    <property type="match status" value="1"/>
</dbReference>
<sequence length="128" mass="14337">MTPYLAFAGNAREAMTFYQSVLGGQLDLVTGKDFGLPPEQHDRIMHAFLRTEGWNLMAADSDKAAERYQGFSLSVMGTEDEAAEAEKQIAQLAEGGSVEMKFEQQQWGARFGIVRDKYGITWQFNFGE</sequence>
<proteinExistence type="predicted"/>
<dbReference type="CDD" id="cd06588">
    <property type="entry name" value="PhnB_like"/>
    <property type="match status" value="1"/>
</dbReference>
<dbReference type="HOGENOM" id="CLU_046006_17_1_11"/>
<name>W5Y4W2_9CORY</name>